<dbReference type="InterPro" id="IPR017853">
    <property type="entry name" value="GH"/>
</dbReference>
<evidence type="ECO:0008006" key="9">
    <source>
        <dbReference type="Google" id="ProtNLM"/>
    </source>
</evidence>
<evidence type="ECO:0000313" key="8">
    <source>
        <dbReference type="Proteomes" id="UP000825729"/>
    </source>
</evidence>
<dbReference type="InterPro" id="IPR000490">
    <property type="entry name" value="Glyco_hydro_17"/>
</dbReference>
<evidence type="ECO:0000256" key="4">
    <source>
        <dbReference type="RuleBase" id="RU004335"/>
    </source>
</evidence>
<gene>
    <name evidence="7" type="ORF">H6P81_020617</name>
</gene>
<organism evidence="7 8">
    <name type="scientific">Aristolochia fimbriata</name>
    <name type="common">White veined hardy Dutchman's pipe vine</name>
    <dbReference type="NCBI Taxonomy" id="158543"/>
    <lineage>
        <taxon>Eukaryota</taxon>
        <taxon>Viridiplantae</taxon>
        <taxon>Streptophyta</taxon>
        <taxon>Embryophyta</taxon>
        <taxon>Tracheophyta</taxon>
        <taxon>Spermatophyta</taxon>
        <taxon>Magnoliopsida</taxon>
        <taxon>Magnoliidae</taxon>
        <taxon>Piperales</taxon>
        <taxon>Aristolochiaceae</taxon>
        <taxon>Aristolochia</taxon>
    </lineage>
</organism>
<keyword evidence="5" id="KW-0812">Transmembrane</keyword>
<evidence type="ECO:0000256" key="5">
    <source>
        <dbReference type="SAM" id="Phobius"/>
    </source>
</evidence>
<reference evidence="7 8" key="1">
    <citation type="submission" date="2021-07" db="EMBL/GenBank/DDBJ databases">
        <title>The Aristolochia fimbriata genome: insights into angiosperm evolution, floral development and chemical biosynthesis.</title>
        <authorList>
            <person name="Jiao Y."/>
        </authorList>
    </citation>
    <scope>NUCLEOTIDE SEQUENCE [LARGE SCALE GENOMIC DNA]</scope>
    <source>
        <strain evidence="7">IBCAS-2021</strain>
        <tissue evidence="7">Leaf</tissue>
    </source>
</reference>
<evidence type="ECO:0000256" key="3">
    <source>
        <dbReference type="ARBA" id="ARBA00023295"/>
    </source>
</evidence>
<feature type="signal peptide" evidence="6">
    <location>
        <begin position="1"/>
        <end position="22"/>
    </location>
</feature>
<evidence type="ECO:0000256" key="2">
    <source>
        <dbReference type="ARBA" id="ARBA00022801"/>
    </source>
</evidence>
<name>A0AAV7DUX4_ARIFI</name>
<evidence type="ECO:0000313" key="7">
    <source>
        <dbReference type="EMBL" id="KAG9440452.1"/>
    </source>
</evidence>
<dbReference type="AlphaFoldDB" id="A0AAV7DUX4"/>
<dbReference type="SUPFAM" id="SSF51445">
    <property type="entry name" value="(Trans)glycosidases"/>
    <property type="match status" value="1"/>
</dbReference>
<keyword evidence="3" id="KW-0326">Glycosidase</keyword>
<dbReference type="Proteomes" id="UP000825729">
    <property type="component" value="Unassembled WGS sequence"/>
</dbReference>
<protein>
    <recommendedName>
        <fullName evidence="9">Glucan endo-1,3-beta-D-glucosidase</fullName>
    </recommendedName>
</protein>
<feature type="transmembrane region" description="Helical" evidence="5">
    <location>
        <begin position="332"/>
        <end position="355"/>
    </location>
</feature>
<sequence>MEKAVALVVLVISVAFSSFTDASEGDIELLPLHVPGTGLFSSFPFAVPVNEAELPKLSSSVLLAESWLRKNVLIHYPSTNISTILVGNSLLCRESRRENPSMVLPAMKNVYHSLLRWGLHPEIKVSAAFSSDCLNFPDSVHLKPLLSFLQNSQNSYTITPPSHFSPNEALVLASAHESFVKKLGFSNIPHVNIVVPSNPITRKLSASASEIVEPYPARPTPLPPLRSTIGMQNPVGPTAQMVAPPEVSVNAPLINVDPPVGEAPANPPMDDFTFPPCVNIAPVPEIGGEQGLWCVAKPSVPDADLQEALDFASTGRRTREMVGHAALEGQPWLSILIPVFAIVISLSSEVMHITVKTTGYKYATRKRNYGFLQ</sequence>
<dbReference type="PANTHER" id="PTHR32227">
    <property type="entry name" value="GLUCAN ENDO-1,3-BETA-GLUCOSIDASE BG1-RELATED-RELATED"/>
    <property type="match status" value="1"/>
</dbReference>
<keyword evidence="8" id="KW-1185">Reference proteome</keyword>
<dbReference type="EMBL" id="JAINDJ010000008">
    <property type="protein sequence ID" value="KAG9440452.1"/>
    <property type="molecule type" value="Genomic_DNA"/>
</dbReference>
<keyword evidence="5" id="KW-1133">Transmembrane helix</keyword>
<keyword evidence="6" id="KW-0732">Signal</keyword>
<comment type="similarity">
    <text evidence="1 4">Belongs to the glycosyl hydrolase 17 family.</text>
</comment>
<dbReference type="InterPro" id="IPR044965">
    <property type="entry name" value="Glyco_hydro_17_plant"/>
</dbReference>
<dbReference type="Gene3D" id="3.20.20.80">
    <property type="entry name" value="Glycosidases"/>
    <property type="match status" value="1"/>
</dbReference>
<evidence type="ECO:0000256" key="6">
    <source>
        <dbReference type="SAM" id="SignalP"/>
    </source>
</evidence>
<dbReference type="GO" id="GO:0004553">
    <property type="term" value="F:hydrolase activity, hydrolyzing O-glycosyl compounds"/>
    <property type="evidence" value="ECO:0007669"/>
    <property type="project" value="InterPro"/>
</dbReference>
<dbReference type="GO" id="GO:0005975">
    <property type="term" value="P:carbohydrate metabolic process"/>
    <property type="evidence" value="ECO:0007669"/>
    <property type="project" value="InterPro"/>
</dbReference>
<feature type="chain" id="PRO_5043865800" description="Glucan endo-1,3-beta-D-glucosidase" evidence="6">
    <location>
        <begin position="23"/>
        <end position="373"/>
    </location>
</feature>
<accession>A0AAV7DUX4</accession>
<dbReference type="Pfam" id="PF00332">
    <property type="entry name" value="Glyco_hydro_17"/>
    <property type="match status" value="1"/>
</dbReference>
<comment type="caution">
    <text evidence="7">The sequence shown here is derived from an EMBL/GenBank/DDBJ whole genome shotgun (WGS) entry which is preliminary data.</text>
</comment>
<keyword evidence="5" id="KW-0472">Membrane</keyword>
<proteinExistence type="inferred from homology"/>
<keyword evidence="2" id="KW-0378">Hydrolase</keyword>
<evidence type="ECO:0000256" key="1">
    <source>
        <dbReference type="ARBA" id="ARBA00008773"/>
    </source>
</evidence>